<dbReference type="Proteomes" id="UP000076532">
    <property type="component" value="Unassembled WGS sequence"/>
</dbReference>
<dbReference type="EMBL" id="KV417509">
    <property type="protein sequence ID" value="KZP27349.1"/>
    <property type="molecule type" value="Genomic_DNA"/>
</dbReference>
<reference evidence="1 2" key="1">
    <citation type="journal article" date="2016" name="Mol. Biol. Evol.">
        <title>Comparative Genomics of Early-Diverging Mushroom-Forming Fungi Provides Insights into the Origins of Lignocellulose Decay Capabilities.</title>
        <authorList>
            <person name="Nagy L.G."/>
            <person name="Riley R."/>
            <person name="Tritt A."/>
            <person name="Adam C."/>
            <person name="Daum C."/>
            <person name="Floudas D."/>
            <person name="Sun H."/>
            <person name="Yadav J.S."/>
            <person name="Pangilinan J."/>
            <person name="Larsson K.H."/>
            <person name="Matsuura K."/>
            <person name="Barry K."/>
            <person name="Labutti K."/>
            <person name="Kuo R."/>
            <person name="Ohm R.A."/>
            <person name="Bhattacharya S.S."/>
            <person name="Shirouzu T."/>
            <person name="Yoshinaga Y."/>
            <person name="Martin F.M."/>
            <person name="Grigoriev I.V."/>
            <person name="Hibbett D.S."/>
        </authorList>
    </citation>
    <scope>NUCLEOTIDE SEQUENCE [LARGE SCALE GENOMIC DNA]</scope>
    <source>
        <strain evidence="1 2">CBS 109695</strain>
    </source>
</reference>
<organism evidence="1 2">
    <name type="scientific">Athelia psychrophila</name>
    <dbReference type="NCBI Taxonomy" id="1759441"/>
    <lineage>
        <taxon>Eukaryota</taxon>
        <taxon>Fungi</taxon>
        <taxon>Dikarya</taxon>
        <taxon>Basidiomycota</taxon>
        <taxon>Agaricomycotina</taxon>
        <taxon>Agaricomycetes</taxon>
        <taxon>Agaricomycetidae</taxon>
        <taxon>Atheliales</taxon>
        <taxon>Atheliaceae</taxon>
        <taxon>Athelia</taxon>
    </lineage>
</organism>
<name>A0A166QN04_9AGAM</name>
<keyword evidence="2" id="KW-1185">Reference proteome</keyword>
<dbReference type="AlphaFoldDB" id="A0A166QN04"/>
<gene>
    <name evidence="1" type="ORF">FIBSPDRAFT_314830</name>
</gene>
<evidence type="ECO:0000313" key="2">
    <source>
        <dbReference type="Proteomes" id="UP000076532"/>
    </source>
</evidence>
<sequence length="177" mass="19613">MPPPRSGNLYKSFLSIPHRYILALLAASPRLPALNTVQLASAFPRLPSLMTPAHLLATLSDPLAHVRVYTRQKFGRYDPPYLCHRLSLSSVPPGIHPLCRIFDSIEAVLNAPSQERASDLLSIWAHEAELNGGIEAPTVRARQTPCTVAKGHISFMIAACGHRRWIWTYTPESSQTI</sequence>
<protein>
    <submittedName>
        <fullName evidence="1">Uncharacterized protein</fullName>
    </submittedName>
</protein>
<evidence type="ECO:0000313" key="1">
    <source>
        <dbReference type="EMBL" id="KZP27349.1"/>
    </source>
</evidence>
<proteinExistence type="predicted"/>
<accession>A0A166QN04</accession>